<organism evidence="1 2">
    <name type="scientific">Trametes pubescens</name>
    <name type="common">White-rot fungus</name>
    <dbReference type="NCBI Taxonomy" id="154538"/>
    <lineage>
        <taxon>Eukaryota</taxon>
        <taxon>Fungi</taxon>
        <taxon>Dikarya</taxon>
        <taxon>Basidiomycota</taxon>
        <taxon>Agaricomycotina</taxon>
        <taxon>Agaricomycetes</taxon>
        <taxon>Polyporales</taxon>
        <taxon>Polyporaceae</taxon>
        <taxon>Trametes</taxon>
    </lineage>
</organism>
<dbReference type="OrthoDB" id="3350591at2759"/>
<gene>
    <name evidence="1" type="ORF">TRAPUB_11218</name>
</gene>
<dbReference type="Pfam" id="PF12311">
    <property type="entry name" value="DUF3632"/>
    <property type="match status" value="1"/>
</dbReference>
<dbReference type="InterPro" id="IPR022085">
    <property type="entry name" value="OpdG"/>
</dbReference>
<reference evidence="1 2" key="1">
    <citation type="submission" date="2016-10" db="EMBL/GenBank/DDBJ databases">
        <title>Genome sequence of the basidiomycete white-rot fungus Trametes pubescens.</title>
        <authorList>
            <person name="Makela M.R."/>
            <person name="Granchi Z."/>
            <person name="Peng M."/>
            <person name="De Vries R.P."/>
            <person name="Grigoriev I."/>
            <person name="Riley R."/>
            <person name="Hilden K."/>
        </authorList>
    </citation>
    <scope>NUCLEOTIDE SEQUENCE [LARGE SCALE GENOMIC DNA]</scope>
    <source>
        <strain evidence="1 2">FBCC735</strain>
    </source>
</reference>
<evidence type="ECO:0000313" key="1">
    <source>
        <dbReference type="EMBL" id="OJT12230.1"/>
    </source>
</evidence>
<dbReference type="AlphaFoldDB" id="A0A1M2VXH7"/>
<dbReference type="STRING" id="154538.A0A1M2VXH7"/>
<keyword evidence="2" id="KW-1185">Reference proteome</keyword>
<proteinExistence type="predicted"/>
<dbReference type="EMBL" id="MNAD01000506">
    <property type="protein sequence ID" value="OJT12230.1"/>
    <property type="molecule type" value="Genomic_DNA"/>
</dbReference>
<sequence length="330" mass="37842">MPVRQSIELVGKALHDKTLSPKTLAFKMVVQCRRAVQLATAEAITSGRRDGVDTPGLEWYLVYMWLMFLYAAEEDASRLDFFVDVLVAVRSRYNEDTEWIFRGQPFDWSNLDDQWPCWGLAIAEVMHTTACYIPDADNSEVRSHALQHRPGALRRRRRLHLSVRCETGPILAGDPPPDTPEGRGWARGRARWLNRHMFHARLWALGIYADPDWAMMTVAGHLESLALPEDVWRSKPDDVIVPRELDMEAGMIWLRVAGARMFMCRKVWGRDSKIDPGRSRGTWKGVAGYHPDRWAHWKDILRALVEGEKGEWRPNVMEAAKVSIASLRCV</sequence>
<evidence type="ECO:0000313" key="2">
    <source>
        <dbReference type="Proteomes" id="UP000184267"/>
    </source>
</evidence>
<name>A0A1M2VXH7_TRAPU</name>
<protein>
    <submittedName>
        <fullName evidence="1">Uncharacterized protein</fullName>
    </submittedName>
</protein>
<dbReference type="Proteomes" id="UP000184267">
    <property type="component" value="Unassembled WGS sequence"/>
</dbReference>
<comment type="caution">
    <text evidence="1">The sequence shown here is derived from an EMBL/GenBank/DDBJ whole genome shotgun (WGS) entry which is preliminary data.</text>
</comment>
<accession>A0A1M2VXH7</accession>